<dbReference type="KEGG" id="kus:B9G99_08445"/>
<dbReference type="NCBIfam" id="TIGR00229">
    <property type="entry name" value="sensory_box"/>
    <property type="match status" value="2"/>
</dbReference>
<dbReference type="AlphaFoldDB" id="A0A2Z2H6H5"/>
<dbReference type="PANTHER" id="PTHR43214:SF38">
    <property type="entry name" value="NITRATE_NITRITE RESPONSE REGULATOR PROTEIN NARL"/>
    <property type="match status" value="1"/>
</dbReference>
<sequence length="547" mass="60498">MFMLLPKIMHPPGRAVVSSIAVLATNRVLFTSAAPLHHQGFHSPGVAVSDQIAITDLPCLDDLFASPLSRLIEEMKEGVMLLDHDGALRWANRAALAMHDVERVDDLGASIDEYRQRFQVRLKTPEDYPILPAVQLLAGMPFDNVVFEIMLPGQTDQLRMHRSRGRILSIDSTTHVAALIVEDITELASAEERFEKSFNINPAPALICRLNDQRFIRANQGFLDLTGLNKQDVLGYTLQELDVFAGADQREQALHRLAEGLTITPMEAVLHSETMGESRCVVVAGQPIDVNHEACMLLTFTDLEPIRRAQNALRRSEAQFSTLFHLSPVPTALADHHTLSLLEVNDAFKNALGHDTRVTATEALTQYAPLPAAVRRRILSALASGDTISGLESNVILPGGECLTWLISATMVSIDEQDRVLLTLIDITERKRSEAELFAAIDTVMQDASWFTRTLVDKLASVRHTHRPEPVAAPATSLSQRERDVLVLLCQGRSDKRIATELSLAHSTVRNYIASLYRKLNVHSRSEAIIIARQQGLDDAPKVKKGS</sequence>
<feature type="domain" description="HTH luxR-type" evidence="2">
    <location>
        <begin position="471"/>
        <end position="536"/>
    </location>
</feature>
<dbReference type="InterPro" id="IPR036388">
    <property type="entry name" value="WH-like_DNA-bd_sf"/>
</dbReference>
<dbReference type="Pfam" id="PF00196">
    <property type="entry name" value="GerE"/>
    <property type="match status" value="1"/>
</dbReference>
<dbReference type="InterPro" id="IPR039420">
    <property type="entry name" value="WalR-like"/>
</dbReference>
<organism evidence="3 4">
    <name type="scientific">Kushneria konosiri</name>
    <dbReference type="NCBI Taxonomy" id="698828"/>
    <lineage>
        <taxon>Bacteria</taxon>
        <taxon>Pseudomonadati</taxon>
        <taxon>Pseudomonadota</taxon>
        <taxon>Gammaproteobacteria</taxon>
        <taxon>Oceanospirillales</taxon>
        <taxon>Halomonadaceae</taxon>
        <taxon>Kushneria</taxon>
    </lineage>
</organism>
<evidence type="ECO:0000313" key="3">
    <source>
        <dbReference type="EMBL" id="ARS52908.1"/>
    </source>
</evidence>
<dbReference type="Proteomes" id="UP000250025">
    <property type="component" value="Chromosome"/>
</dbReference>
<dbReference type="EMBL" id="CP021323">
    <property type="protein sequence ID" value="ARS52908.1"/>
    <property type="molecule type" value="Genomic_DNA"/>
</dbReference>
<dbReference type="SUPFAM" id="SSF55785">
    <property type="entry name" value="PYP-like sensor domain (PAS domain)"/>
    <property type="match status" value="3"/>
</dbReference>
<dbReference type="SMART" id="SM00421">
    <property type="entry name" value="HTH_LUXR"/>
    <property type="match status" value="1"/>
</dbReference>
<dbReference type="InterPro" id="IPR000014">
    <property type="entry name" value="PAS"/>
</dbReference>
<dbReference type="PANTHER" id="PTHR43214">
    <property type="entry name" value="TWO-COMPONENT RESPONSE REGULATOR"/>
    <property type="match status" value="1"/>
</dbReference>
<dbReference type="InterPro" id="IPR035965">
    <property type="entry name" value="PAS-like_dom_sf"/>
</dbReference>
<dbReference type="Gene3D" id="1.10.10.10">
    <property type="entry name" value="Winged helix-like DNA-binding domain superfamily/Winged helix DNA-binding domain"/>
    <property type="match status" value="1"/>
</dbReference>
<name>A0A2Z2H6H5_9GAMM</name>
<keyword evidence="4" id="KW-1185">Reference proteome</keyword>
<evidence type="ECO:0000256" key="1">
    <source>
        <dbReference type="ARBA" id="ARBA00023125"/>
    </source>
</evidence>
<protein>
    <recommendedName>
        <fullName evidence="2">HTH luxR-type domain-containing protein</fullName>
    </recommendedName>
</protein>
<proteinExistence type="predicted"/>
<dbReference type="Gene3D" id="3.30.450.20">
    <property type="entry name" value="PAS domain"/>
    <property type="match status" value="3"/>
</dbReference>
<dbReference type="Pfam" id="PF13188">
    <property type="entry name" value="PAS_8"/>
    <property type="match status" value="3"/>
</dbReference>
<evidence type="ECO:0000259" key="2">
    <source>
        <dbReference type="PROSITE" id="PS50043"/>
    </source>
</evidence>
<dbReference type="CDD" id="cd06170">
    <property type="entry name" value="LuxR_C_like"/>
    <property type="match status" value="1"/>
</dbReference>
<gene>
    <name evidence="3" type="ORF">B9G99_08445</name>
</gene>
<dbReference type="PRINTS" id="PR00038">
    <property type="entry name" value="HTHLUXR"/>
</dbReference>
<reference evidence="3 4" key="1">
    <citation type="journal article" date="2017" name="Int. J. Syst. Evol. Microbiol.">
        <title>Kushneria konosiri sp. nov., isolated from the Korean salt-fermented seafood Daemi-jeot.</title>
        <authorList>
            <person name="Yun J.H."/>
            <person name="Park S.K."/>
            <person name="Lee J.Y."/>
            <person name="Jung M.J."/>
            <person name="Bae J.W."/>
        </authorList>
    </citation>
    <scope>NUCLEOTIDE SEQUENCE [LARGE SCALE GENOMIC DNA]</scope>
    <source>
        <strain evidence="3 4">X49</strain>
    </source>
</reference>
<dbReference type="InterPro" id="IPR016032">
    <property type="entry name" value="Sig_transdc_resp-reg_C-effctor"/>
</dbReference>
<dbReference type="GO" id="GO:0006355">
    <property type="term" value="P:regulation of DNA-templated transcription"/>
    <property type="evidence" value="ECO:0007669"/>
    <property type="project" value="InterPro"/>
</dbReference>
<dbReference type="GO" id="GO:0003677">
    <property type="term" value="F:DNA binding"/>
    <property type="evidence" value="ECO:0007669"/>
    <property type="project" value="UniProtKB-KW"/>
</dbReference>
<dbReference type="SMART" id="SM00091">
    <property type="entry name" value="PAS"/>
    <property type="match status" value="3"/>
</dbReference>
<keyword evidence="1" id="KW-0238">DNA-binding</keyword>
<dbReference type="InterPro" id="IPR000792">
    <property type="entry name" value="Tscrpt_reg_LuxR_C"/>
</dbReference>
<dbReference type="SUPFAM" id="SSF46894">
    <property type="entry name" value="C-terminal effector domain of the bipartite response regulators"/>
    <property type="match status" value="1"/>
</dbReference>
<dbReference type="PROSITE" id="PS50043">
    <property type="entry name" value="HTH_LUXR_2"/>
    <property type="match status" value="1"/>
</dbReference>
<evidence type="ECO:0000313" key="4">
    <source>
        <dbReference type="Proteomes" id="UP000250025"/>
    </source>
</evidence>
<accession>A0A2Z2H6H5</accession>